<protein>
    <recommendedName>
        <fullName evidence="1">FAR1 domain-containing protein</fullName>
    </recommendedName>
</protein>
<comment type="caution">
    <text evidence="2">The sequence shown here is derived from an EMBL/GenBank/DDBJ whole genome shotgun (WGS) entry which is preliminary data.</text>
</comment>
<dbReference type="AlphaFoldDB" id="A0AAD9WLQ5"/>
<dbReference type="Proteomes" id="UP001280121">
    <property type="component" value="Unassembled WGS sequence"/>
</dbReference>
<organism evidence="2 3">
    <name type="scientific">Dipteronia dyeriana</name>
    <dbReference type="NCBI Taxonomy" id="168575"/>
    <lineage>
        <taxon>Eukaryota</taxon>
        <taxon>Viridiplantae</taxon>
        <taxon>Streptophyta</taxon>
        <taxon>Embryophyta</taxon>
        <taxon>Tracheophyta</taxon>
        <taxon>Spermatophyta</taxon>
        <taxon>Magnoliopsida</taxon>
        <taxon>eudicotyledons</taxon>
        <taxon>Gunneridae</taxon>
        <taxon>Pentapetalae</taxon>
        <taxon>rosids</taxon>
        <taxon>malvids</taxon>
        <taxon>Sapindales</taxon>
        <taxon>Sapindaceae</taxon>
        <taxon>Hippocastanoideae</taxon>
        <taxon>Acereae</taxon>
        <taxon>Dipteronia</taxon>
    </lineage>
</organism>
<reference evidence="2" key="1">
    <citation type="journal article" date="2023" name="Plant J.">
        <title>Genome sequences and population genomics provide insights into the demographic history, inbreeding, and mutation load of two 'living fossil' tree species of Dipteronia.</title>
        <authorList>
            <person name="Feng Y."/>
            <person name="Comes H.P."/>
            <person name="Chen J."/>
            <person name="Zhu S."/>
            <person name="Lu R."/>
            <person name="Zhang X."/>
            <person name="Li P."/>
            <person name="Qiu J."/>
            <person name="Olsen K.M."/>
            <person name="Qiu Y."/>
        </authorList>
    </citation>
    <scope>NUCLEOTIDE SEQUENCE</scope>
    <source>
        <strain evidence="2">KIB01</strain>
    </source>
</reference>
<evidence type="ECO:0000313" key="3">
    <source>
        <dbReference type="Proteomes" id="UP001280121"/>
    </source>
</evidence>
<evidence type="ECO:0000259" key="1">
    <source>
        <dbReference type="Pfam" id="PF03101"/>
    </source>
</evidence>
<evidence type="ECO:0000313" key="2">
    <source>
        <dbReference type="EMBL" id="KAK2634862.1"/>
    </source>
</evidence>
<gene>
    <name evidence="2" type="ORF">Ddye_029654</name>
</gene>
<name>A0AAD9WLQ5_9ROSI</name>
<keyword evidence="3" id="KW-1185">Reference proteome</keyword>
<dbReference type="Pfam" id="PF03101">
    <property type="entry name" value="FAR1"/>
    <property type="match status" value="1"/>
</dbReference>
<dbReference type="EMBL" id="JANJYI010000009">
    <property type="protein sequence ID" value="KAK2634862.1"/>
    <property type="molecule type" value="Genomic_DNA"/>
</dbReference>
<feature type="domain" description="FAR1" evidence="1">
    <location>
        <begin position="64"/>
        <end position="125"/>
    </location>
</feature>
<sequence>MNDLNYEIDHSLFNDHIVSTTLVSTSNISNLPKLTELDEPGQFQNLQPTDVIEKQFGSVEDAESFYSNYSKAVGFSTRKDEMRRDSQGVITRRRWVCSKQGYRAQKYIQRIENKREPIAETRERC</sequence>
<accession>A0AAD9WLQ5</accession>
<dbReference type="InterPro" id="IPR004330">
    <property type="entry name" value="FAR1_DNA_bnd_dom"/>
</dbReference>
<dbReference type="PANTHER" id="PTHR46328">
    <property type="entry name" value="FAR-RED IMPAIRED RESPONSIVE (FAR1) FAMILY PROTEIN-RELATED"/>
    <property type="match status" value="1"/>
</dbReference>
<proteinExistence type="predicted"/>